<feature type="region of interest" description="Disordered" evidence="1">
    <location>
        <begin position="36"/>
        <end position="80"/>
    </location>
</feature>
<proteinExistence type="predicted"/>
<dbReference type="AlphaFoldDB" id="A0A2M4CBM0"/>
<dbReference type="EMBL" id="GGFJ01013605">
    <property type="protein sequence ID" value="MBW62746.1"/>
    <property type="molecule type" value="Transcribed_RNA"/>
</dbReference>
<keyword evidence="2" id="KW-0732">Signal</keyword>
<feature type="compositionally biased region" description="Basic and acidic residues" evidence="1">
    <location>
        <begin position="49"/>
        <end position="67"/>
    </location>
</feature>
<evidence type="ECO:0000313" key="3">
    <source>
        <dbReference type="EMBL" id="MBW62746.1"/>
    </source>
</evidence>
<protein>
    <submittedName>
        <fullName evidence="3">Putative secreted protein</fullName>
    </submittedName>
</protein>
<reference evidence="3" key="1">
    <citation type="submission" date="2018-01" db="EMBL/GenBank/DDBJ databases">
        <title>An insight into the sialome of Amazonian anophelines.</title>
        <authorList>
            <person name="Ribeiro J.M."/>
            <person name="Scarpassa V."/>
            <person name="Calvo E."/>
        </authorList>
    </citation>
    <scope>NUCLEOTIDE SEQUENCE</scope>
    <source>
        <tissue evidence="3">Salivary glands</tissue>
    </source>
</reference>
<evidence type="ECO:0000256" key="2">
    <source>
        <dbReference type="SAM" id="SignalP"/>
    </source>
</evidence>
<sequence length="80" mass="9054">MENFISSHTSPVLPPALSLPLLLLCVPDTLRCFEDFEDDDDDDEGLPAARDRQHNSSDSEENDGKGSERRRRRNRKVGLT</sequence>
<feature type="compositionally biased region" description="Acidic residues" evidence="1">
    <location>
        <begin position="36"/>
        <end position="45"/>
    </location>
</feature>
<name>A0A2M4CBM0_9DIPT</name>
<accession>A0A2M4CBM0</accession>
<feature type="chain" id="PRO_5014746870" evidence="2">
    <location>
        <begin position="33"/>
        <end position="80"/>
    </location>
</feature>
<feature type="compositionally biased region" description="Basic residues" evidence="1">
    <location>
        <begin position="68"/>
        <end position="80"/>
    </location>
</feature>
<organism evidence="3">
    <name type="scientific">Anopheles marajoara</name>
    <dbReference type="NCBI Taxonomy" id="58244"/>
    <lineage>
        <taxon>Eukaryota</taxon>
        <taxon>Metazoa</taxon>
        <taxon>Ecdysozoa</taxon>
        <taxon>Arthropoda</taxon>
        <taxon>Hexapoda</taxon>
        <taxon>Insecta</taxon>
        <taxon>Pterygota</taxon>
        <taxon>Neoptera</taxon>
        <taxon>Endopterygota</taxon>
        <taxon>Diptera</taxon>
        <taxon>Nematocera</taxon>
        <taxon>Culicoidea</taxon>
        <taxon>Culicidae</taxon>
        <taxon>Anophelinae</taxon>
        <taxon>Anopheles</taxon>
    </lineage>
</organism>
<evidence type="ECO:0000256" key="1">
    <source>
        <dbReference type="SAM" id="MobiDB-lite"/>
    </source>
</evidence>
<feature type="signal peptide" evidence="2">
    <location>
        <begin position="1"/>
        <end position="32"/>
    </location>
</feature>